<evidence type="ECO:0000256" key="2">
    <source>
        <dbReference type="ARBA" id="ARBA00023015"/>
    </source>
</evidence>
<dbReference type="PANTHER" id="PTHR43133:SF8">
    <property type="entry name" value="RNA POLYMERASE SIGMA FACTOR HI_1459-RELATED"/>
    <property type="match status" value="1"/>
</dbReference>
<dbReference type="OrthoDB" id="8611574at2"/>
<dbReference type="Gene3D" id="1.10.1740.10">
    <property type="match status" value="1"/>
</dbReference>
<evidence type="ECO:0000256" key="4">
    <source>
        <dbReference type="ARBA" id="ARBA00023125"/>
    </source>
</evidence>
<dbReference type="RefSeq" id="WP_142095602.1">
    <property type="nucleotide sequence ID" value="NZ_VIGH01000002.1"/>
</dbReference>
<dbReference type="InterPro" id="IPR039425">
    <property type="entry name" value="RNA_pol_sigma-70-like"/>
</dbReference>
<comment type="similarity">
    <text evidence="1">Belongs to the sigma-70 factor family. ECF subfamily.</text>
</comment>
<proteinExistence type="inferred from homology"/>
<dbReference type="Proteomes" id="UP000316256">
    <property type="component" value="Unassembled WGS sequence"/>
</dbReference>
<dbReference type="GO" id="GO:0016987">
    <property type="term" value="F:sigma factor activity"/>
    <property type="evidence" value="ECO:0007669"/>
    <property type="project" value="UniProtKB-KW"/>
</dbReference>
<evidence type="ECO:0000256" key="3">
    <source>
        <dbReference type="ARBA" id="ARBA00023082"/>
    </source>
</evidence>
<organism evidence="7 8">
    <name type="scientific">Rhodococcus spelaei</name>
    <dbReference type="NCBI Taxonomy" id="2546320"/>
    <lineage>
        <taxon>Bacteria</taxon>
        <taxon>Bacillati</taxon>
        <taxon>Actinomycetota</taxon>
        <taxon>Actinomycetes</taxon>
        <taxon>Mycobacteriales</taxon>
        <taxon>Nocardiaceae</taxon>
        <taxon>Rhodococcus</taxon>
    </lineage>
</organism>
<dbReference type="InterPro" id="IPR007627">
    <property type="entry name" value="RNA_pol_sigma70_r2"/>
</dbReference>
<comment type="caution">
    <text evidence="7">The sequence shown here is derived from an EMBL/GenBank/DDBJ whole genome shotgun (WGS) entry which is preliminary data.</text>
</comment>
<dbReference type="InterPro" id="IPR013325">
    <property type="entry name" value="RNA_pol_sigma_r2"/>
</dbReference>
<dbReference type="InterPro" id="IPR014284">
    <property type="entry name" value="RNA_pol_sigma-70_dom"/>
</dbReference>
<gene>
    <name evidence="7" type="ORF">FK531_04535</name>
</gene>
<feature type="domain" description="RNA polymerase sigma-70 region 2" evidence="6">
    <location>
        <begin position="56"/>
        <end position="117"/>
    </location>
</feature>
<dbReference type="NCBIfam" id="TIGR02937">
    <property type="entry name" value="sigma70-ECF"/>
    <property type="match status" value="1"/>
</dbReference>
<keyword evidence="5" id="KW-0804">Transcription</keyword>
<evidence type="ECO:0000259" key="6">
    <source>
        <dbReference type="Pfam" id="PF04542"/>
    </source>
</evidence>
<dbReference type="InterPro" id="IPR013324">
    <property type="entry name" value="RNA_pol_sigma_r3/r4-like"/>
</dbReference>
<evidence type="ECO:0000313" key="8">
    <source>
        <dbReference type="Proteomes" id="UP000316256"/>
    </source>
</evidence>
<reference evidence="7 8" key="1">
    <citation type="submission" date="2019-06" db="EMBL/GenBank/DDBJ databases">
        <title>Rhodococcus spaelei sp. nov., isolated from a cave.</title>
        <authorList>
            <person name="Lee S.D."/>
        </authorList>
    </citation>
    <scope>NUCLEOTIDE SEQUENCE [LARGE SCALE GENOMIC DNA]</scope>
    <source>
        <strain evidence="7 8">C9-5</strain>
    </source>
</reference>
<dbReference type="GO" id="GO:0003677">
    <property type="term" value="F:DNA binding"/>
    <property type="evidence" value="ECO:0007669"/>
    <property type="project" value="UniProtKB-KW"/>
</dbReference>
<evidence type="ECO:0000313" key="7">
    <source>
        <dbReference type="EMBL" id="TQF73946.1"/>
    </source>
</evidence>
<name>A0A541BNP9_9NOCA</name>
<dbReference type="Gene3D" id="1.10.10.10">
    <property type="entry name" value="Winged helix-like DNA-binding domain superfamily/Winged helix DNA-binding domain"/>
    <property type="match status" value="1"/>
</dbReference>
<keyword evidence="2" id="KW-0805">Transcription regulation</keyword>
<dbReference type="SUPFAM" id="SSF88659">
    <property type="entry name" value="Sigma3 and sigma4 domains of RNA polymerase sigma factors"/>
    <property type="match status" value="1"/>
</dbReference>
<keyword evidence="4" id="KW-0238">DNA-binding</keyword>
<dbReference type="AlphaFoldDB" id="A0A541BNP9"/>
<dbReference type="SUPFAM" id="SSF88946">
    <property type="entry name" value="Sigma2 domain of RNA polymerase sigma factors"/>
    <property type="match status" value="1"/>
</dbReference>
<dbReference type="PANTHER" id="PTHR43133">
    <property type="entry name" value="RNA POLYMERASE ECF-TYPE SIGMA FACTO"/>
    <property type="match status" value="1"/>
</dbReference>
<dbReference type="GO" id="GO:0006352">
    <property type="term" value="P:DNA-templated transcription initiation"/>
    <property type="evidence" value="ECO:0007669"/>
    <property type="project" value="InterPro"/>
</dbReference>
<dbReference type="InterPro" id="IPR036388">
    <property type="entry name" value="WH-like_DNA-bd_sf"/>
</dbReference>
<sequence>MEFQTLGIETRVSPSALCDSHRSPPCLGCEAVDVPVDHDLLQRCRCGESAAWTEVVTRYERLVFSTALRNGLTRDDAADVTQTTFIALFNSIDQVRDVERLPFWLITVARRQAWRACQGRHEYQQLPDDVACHDDPIGDWERSSVVYNALQRLDSPCRDLLCGLFLDPAEPSYVEMARRLGRAVGGIGPLRGRCLTHLREILGEGVFP</sequence>
<keyword evidence="3" id="KW-0731">Sigma factor</keyword>
<accession>A0A541BNP9</accession>
<dbReference type="Pfam" id="PF04542">
    <property type="entry name" value="Sigma70_r2"/>
    <property type="match status" value="1"/>
</dbReference>
<protein>
    <submittedName>
        <fullName evidence="7">Sigma-70 family RNA polymerase sigma factor</fullName>
    </submittedName>
</protein>
<dbReference type="EMBL" id="VIGH01000002">
    <property type="protein sequence ID" value="TQF73946.1"/>
    <property type="molecule type" value="Genomic_DNA"/>
</dbReference>
<keyword evidence="8" id="KW-1185">Reference proteome</keyword>
<evidence type="ECO:0000256" key="1">
    <source>
        <dbReference type="ARBA" id="ARBA00010641"/>
    </source>
</evidence>
<evidence type="ECO:0000256" key="5">
    <source>
        <dbReference type="ARBA" id="ARBA00023163"/>
    </source>
</evidence>